<dbReference type="AlphaFoldDB" id="A0A1B1YFI7"/>
<evidence type="ECO:0000256" key="5">
    <source>
        <dbReference type="ARBA" id="ARBA00022691"/>
    </source>
</evidence>
<evidence type="ECO:0000256" key="7">
    <source>
        <dbReference type="HAMAP-Rule" id="MF_00607"/>
    </source>
</evidence>
<keyword evidence="4 7" id="KW-0808">Transferase</keyword>
<keyword evidence="3 7" id="KW-0489">Methyltransferase</keyword>
<protein>
    <recommendedName>
        <fullName evidence="7">Ribosomal RNA small subunit methyltransferase A</fullName>
        <ecNumber evidence="7">2.1.1.182</ecNumber>
    </recommendedName>
    <alternativeName>
        <fullName evidence="7">16S rRNA (adenine(1518)-N(6)/adenine(1519)-N(6))-dimethyltransferase</fullName>
    </alternativeName>
    <alternativeName>
        <fullName evidence="7">16S rRNA dimethyladenosine transferase</fullName>
    </alternativeName>
    <alternativeName>
        <fullName evidence="7">16S rRNA dimethylase</fullName>
    </alternativeName>
    <alternativeName>
        <fullName evidence="7">S-adenosylmethionine-6-N', N'-adenosyl(rRNA) dimethyltransferase</fullName>
    </alternativeName>
</protein>
<keyword evidence="6 7" id="KW-0694">RNA-binding</keyword>
<gene>
    <name evidence="7" type="primary">rsmA</name>
    <name evidence="7" type="synonym">ksgA</name>
    <name evidence="10" type="ORF">CSTERTH_11050</name>
</gene>
<dbReference type="GO" id="GO:0003723">
    <property type="term" value="F:RNA binding"/>
    <property type="evidence" value="ECO:0007669"/>
    <property type="project" value="UniProtKB-UniRule"/>
</dbReference>
<dbReference type="InterPro" id="IPR029063">
    <property type="entry name" value="SAM-dependent_MTases_sf"/>
</dbReference>
<dbReference type="GO" id="GO:0005829">
    <property type="term" value="C:cytosol"/>
    <property type="evidence" value="ECO:0007669"/>
    <property type="project" value="TreeGrafter"/>
</dbReference>
<dbReference type="InterPro" id="IPR001737">
    <property type="entry name" value="KsgA/Erm"/>
</dbReference>
<dbReference type="PANTHER" id="PTHR11727:SF7">
    <property type="entry name" value="DIMETHYLADENOSINE TRANSFERASE-RELATED"/>
    <property type="match status" value="1"/>
</dbReference>
<accession>A0A1B1YFI7</accession>
<evidence type="ECO:0000256" key="3">
    <source>
        <dbReference type="ARBA" id="ARBA00022603"/>
    </source>
</evidence>
<dbReference type="Gene3D" id="1.10.8.100">
    <property type="entry name" value="Ribosomal RNA adenine dimethylase-like, domain 2"/>
    <property type="match status" value="1"/>
</dbReference>
<dbReference type="EC" id="2.1.1.182" evidence="7"/>
<keyword evidence="2 7" id="KW-0698">rRNA processing</keyword>
<evidence type="ECO:0000313" key="10">
    <source>
        <dbReference type="EMBL" id="ANW99529.1"/>
    </source>
</evidence>
<dbReference type="InterPro" id="IPR020598">
    <property type="entry name" value="rRNA_Ade_methylase_Trfase_N"/>
</dbReference>
<comment type="catalytic activity">
    <reaction evidence="7">
        <text>adenosine(1518)/adenosine(1519) in 16S rRNA + 4 S-adenosyl-L-methionine = N(6)-dimethyladenosine(1518)/N(6)-dimethyladenosine(1519) in 16S rRNA + 4 S-adenosyl-L-homocysteine + 4 H(+)</text>
        <dbReference type="Rhea" id="RHEA:19609"/>
        <dbReference type="Rhea" id="RHEA-COMP:10232"/>
        <dbReference type="Rhea" id="RHEA-COMP:10233"/>
        <dbReference type="ChEBI" id="CHEBI:15378"/>
        <dbReference type="ChEBI" id="CHEBI:57856"/>
        <dbReference type="ChEBI" id="CHEBI:59789"/>
        <dbReference type="ChEBI" id="CHEBI:74411"/>
        <dbReference type="ChEBI" id="CHEBI:74493"/>
        <dbReference type="EC" id="2.1.1.182"/>
    </reaction>
</comment>
<dbReference type="PANTHER" id="PTHR11727">
    <property type="entry name" value="DIMETHYLADENOSINE TRANSFERASE"/>
    <property type="match status" value="1"/>
</dbReference>
<evidence type="ECO:0000256" key="4">
    <source>
        <dbReference type="ARBA" id="ARBA00022679"/>
    </source>
</evidence>
<keyword evidence="1 7" id="KW-0963">Cytoplasm</keyword>
<dbReference type="FunFam" id="3.40.50.150:FF:000023">
    <property type="entry name" value="Ribosomal RNA small subunit methyltransferase A"/>
    <property type="match status" value="1"/>
</dbReference>
<feature type="binding site" evidence="7 8">
    <location>
        <position position="53"/>
    </location>
    <ligand>
        <name>S-adenosyl-L-methionine</name>
        <dbReference type="ChEBI" id="CHEBI:59789"/>
    </ligand>
</feature>
<dbReference type="CDD" id="cd02440">
    <property type="entry name" value="AdoMet_MTases"/>
    <property type="match status" value="1"/>
</dbReference>
<reference evidence="10 11" key="1">
    <citation type="submission" date="2016-02" db="EMBL/GenBank/DDBJ databases">
        <title>Comparison of Clostridium stercorarium subspecies using comparative genomics and transcriptomics.</title>
        <authorList>
            <person name="Schellenberg J."/>
            <person name="Thallinger G."/>
            <person name="Levin D.B."/>
            <person name="Zhang X."/>
            <person name="Alvare G."/>
            <person name="Fristensky B."/>
            <person name="Sparling R."/>
        </authorList>
    </citation>
    <scope>NUCLEOTIDE SEQUENCE [LARGE SCALE GENOMIC DNA]</scope>
    <source>
        <strain evidence="10 11">DSM 2910</strain>
    </source>
</reference>
<evidence type="ECO:0000256" key="6">
    <source>
        <dbReference type="ARBA" id="ARBA00022884"/>
    </source>
</evidence>
<dbReference type="EMBL" id="CP014672">
    <property type="protein sequence ID" value="ANW99529.1"/>
    <property type="molecule type" value="Genomic_DNA"/>
</dbReference>
<evidence type="ECO:0000313" key="11">
    <source>
        <dbReference type="Proteomes" id="UP000092971"/>
    </source>
</evidence>
<dbReference type="PROSITE" id="PS51689">
    <property type="entry name" value="SAM_RNA_A_N6_MT"/>
    <property type="match status" value="1"/>
</dbReference>
<evidence type="ECO:0000256" key="8">
    <source>
        <dbReference type="PROSITE-ProRule" id="PRU01026"/>
    </source>
</evidence>
<dbReference type="HAMAP" id="MF_00607">
    <property type="entry name" value="16SrRNA_methyltr_A"/>
    <property type="match status" value="1"/>
</dbReference>
<keyword evidence="5 7" id="KW-0949">S-adenosyl-L-methionine</keyword>
<comment type="similarity">
    <text evidence="7">Belongs to the class I-like SAM-binding methyltransferase superfamily. rRNA adenine N(6)-methyltransferase family. RsmA subfamily.</text>
</comment>
<dbReference type="SUPFAM" id="SSF53335">
    <property type="entry name" value="S-adenosyl-L-methionine-dependent methyltransferases"/>
    <property type="match status" value="1"/>
</dbReference>
<dbReference type="InterPro" id="IPR011530">
    <property type="entry name" value="rRNA_adenine_dimethylase"/>
</dbReference>
<feature type="binding site" evidence="7 8">
    <location>
        <position position="101"/>
    </location>
    <ligand>
        <name>S-adenosyl-L-methionine</name>
        <dbReference type="ChEBI" id="CHEBI:59789"/>
    </ligand>
</feature>
<feature type="binding site" evidence="7 8">
    <location>
        <position position="80"/>
    </location>
    <ligand>
        <name>S-adenosyl-L-methionine</name>
        <dbReference type="ChEBI" id="CHEBI:59789"/>
    </ligand>
</feature>
<feature type="domain" description="Ribosomal RNA adenine methylase transferase N-terminal" evidence="9">
    <location>
        <begin position="60"/>
        <end position="233"/>
    </location>
</feature>
<dbReference type="SMART" id="SM00650">
    <property type="entry name" value="rADc"/>
    <property type="match status" value="1"/>
</dbReference>
<comment type="subcellular location">
    <subcellularLocation>
        <location evidence="7">Cytoplasm</location>
    </subcellularLocation>
</comment>
<dbReference type="InterPro" id="IPR023165">
    <property type="entry name" value="rRNA_Ade_diMease-like_C"/>
</dbReference>
<dbReference type="NCBIfam" id="TIGR00755">
    <property type="entry name" value="ksgA"/>
    <property type="match status" value="1"/>
</dbReference>
<dbReference type="PROSITE" id="PS01131">
    <property type="entry name" value="RRNA_A_DIMETH"/>
    <property type="match status" value="1"/>
</dbReference>
<dbReference type="Proteomes" id="UP000092971">
    <property type="component" value="Chromosome"/>
</dbReference>
<dbReference type="InterPro" id="IPR020596">
    <property type="entry name" value="rRNA_Ade_Mease_Trfase_CS"/>
</dbReference>
<evidence type="ECO:0000256" key="1">
    <source>
        <dbReference type="ARBA" id="ARBA00022490"/>
    </source>
</evidence>
<sequence>MRSSVYRNMNCSGIIFTQGAYFAFILRGSGFLINTNEILNKYNIRLTKTLGQNFLTDANIIRKITDAGELSEKDLVVEVGPGIGALTVNLAQKAGRVIAVEIDKKLIPALEETTGGFDNVTLVNADVLKVDIYGLIDGWHGNVKVISNLPYYVTTPIIMMFLEGNYPIERMVLMVQKEVAQRMTAKPGTKDYGALSVGIQAAGIPKILFSVSRNCFIPKPEVDSAVVRVIITDEYRKRISDRKIFHECVKAAFSQRRKTLVNSLGNSPFFKIDKEMVKDMLSALNLKEQVRGEELSVEQFILLSNMVAEKIRCGGI</sequence>
<organism evidence="10 11">
    <name type="scientific">Thermoclostridium stercorarium subsp. thermolacticum DSM 2910</name>
    <dbReference type="NCBI Taxonomy" id="1121336"/>
    <lineage>
        <taxon>Bacteria</taxon>
        <taxon>Bacillati</taxon>
        <taxon>Bacillota</taxon>
        <taxon>Clostridia</taxon>
        <taxon>Eubacteriales</taxon>
        <taxon>Oscillospiraceae</taxon>
        <taxon>Thermoclostridium</taxon>
    </lineage>
</organism>
<dbReference type="GO" id="GO:0052908">
    <property type="term" value="F:16S rRNA (adenine(1518)-N(6)/adenine(1519)-N(6))-dimethyltransferase activity"/>
    <property type="evidence" value="ECO:0007669"/>
    <property type="project" value="UniProtKB-EC"/>
</dbReference>
<feature type="binding site" evidence="7 8">
    <location>
        <position position="55"/>
    </location>
    <ligand>
        <name>S-adenosyl-L-methionine</name>
        <dbReference type="ChEBI" id="CHEBI:59789"/>
    </ligand>
</feature>
<feature type="binding site" evidence="7 8">
    <location>
        <position position="126"/>
    </location>
    <ligand>
        <name>S-adenosyl-L-methionine</name>
        <dbReference type="ChEBI" id="CHEBI:59789"/>
    </ligand>
</feature>
<dbReference type="Pfam" id="PF00398">
    <property type="entry name" value="RrnaAD"/>
    <property type="match status" value="1"/>
</dbReference>
<feature type="binding site" evidence="7 8">
    <location>
        <position position="148"/>
    </location>
    <ligand>
        <name>S-adenosyl-L-methionine</name>
        <dbReference type="ChEBI" id="CHEBI:59789"/>
    </ligand>
</feature>
<dbReference type="FunFam" id="1.10.8.100:FF:000001">
    <property type="entry name" value="Ribosomal RNA small subunit methyltransferase A"/>
    <property type="match status" value="1"/>
</dbReference>
<evidence type="ECO:0000259" key="9">
    <source>
        <dbReference type="SMART" id="SM00650"/>
    </source>
</evidence>
<name>A0A1B1YFI7_THEST</name>
<comment type="function">
    <text evidence="7">Specifically dimethylates two adjacent adenosines (A1518 and A1519) in the loop of a conserved hairpin near the 3'-end of 16S rRNA in the 30S particle. May play a critical role in biogenesis of 30S subunits.</text>
</comment>
<proteinExistence type="inferred from homology"/>
<dbReference type="Gene3D" id="3.40.50.150">
    <property type="entry name" value="Vaccinia Virus protein VP39"/>
    <property type="match status" value="1"/>
</dbReference>
<evidence type="ECO:0000256" key="2">
    <source>
        <dbReference type="ARBA" id="ARBA00022552"/>
    </source>
</evidence>